<keyword evidence="1" id="KW-0472">Membrane</keyword>
<feature type="transmembrane region" description="Helical" evidence="1">
    <location>
        <begin position="47"/>
        <end position="69"/>
    </location>
</feature>
<dbReference type="AlphaFoldDB" id="A0A3B1CAD6"/>
<keyword evidence="1" id="KW-0812">Transmembrane</keyword>
<name>A0A3B1CAD6_9ZZZZ</name>
<organism evidence="2">
    <name type="scientific">hydrothermal vent metagenome</name>
    <dbReference type="NCBI Taxonomy" id="652676"/>
    <lineage>
        <taxon>unclassified sequences</taxon>
        <taxon>metagenomes</taxon>
        <taxon>ecological metagenomes</taxon>
    </lineage>
</organism>
<gene>
    <name evidence="2" type="ORF">MNBD_NITROSPINAE04-318</name>
</gene>
<dbReference type="EMBL" id="UOGA01000190">
    <property type="protein sequence ID" value="VAX20944.1"/>
    <property type="molecule type" value="Genomic_DNA"/>
</dbReference>
<proteinExistence type="predicted"/>
<evidence type="ECO:0000313" key="2">
    <source>
        <dbReference type="EMBL" id="VAX20944.1"/>
    </source>
</evidence>
<reference evidence="2" key="1">
    <citation type="submission" date="2018-06" db="EMBL/GenBank/DDBJ databases">
        <authorList>
            <person name="Zhirakovskaya E."/>
        </authorList>
    </citation>
    <scope>NUCLEOTIDE SEQUENCE</scope>
</reference>
<sequence length="245" mass="27564">MEDHISEPGKGGLRLHKEDEALAYGEMSDDSDFETETQVYVVSYIKLFFTIIISAPVAVFLSLMVYDAYSGFAVSVGLKKERVVQAPVRPAPAPVAKKDDKLGEWLSAFKKSNRKLVASLEKQTAAISKLANKKPQIVKIETPKGKKTRAKEPRIIVIKVPSREKFDLNYEKQKIYELAGLDMDDPITSAKLFNAIKSRDVLKELIRSFNLIIAASRDHDEVSDFLKSNAMTGKKYATRRLKKVR</sequence>
<keyword evidence="1" id="KW-1133">Transmembrane helix</keyword>
<accession>A0A3B1CAD6</accession>
<protein>
    <submittedName>
        <fullName evidence="2">Uncharacterized protein</fullName>
    </submittedName>
</protein>
<evidence type="ECO:0000256" key="1">
    <source>
        <dbReference type="SAM" id="Phobius"/>
    </source>
</evidence>